<dbReference type="InterPro" id="IPR002346">
    <property type="entry name" value="Mopterin_DH_FAD-bd"/>
</dbReference>
<comment type="caution">
    <text evidence="6">The sequence shown here is derived from an EMBL/GenBank/DDBJ whole genome shotgun (WGS) entry which is preliminary data.</text>
</comment>
<evidence type="ECO:0000313" key="7">
    <source>
        <dbReference type="Proteomes" id="UP001501759"/>
    </source>
</evidence>
<dbReference type="InterPro" id="IPR051312">
    <property type="entry name" value="Diverse_Substr_Oxidored"/>
</dbReference>
<evidence type="ECO:0000256" key="3">
    <source>
        <dbReference type="ARBA" id="ARBA00023002"/>
    </source>
</evidence>
<dbReference type="Proteomes" id="UP001501759">
    <property type="component" value="Unassembled WGS sequence"/>
</dbReference>
<dbReference type="EMBL" id="BAABKB010000045">
    <property type="protein sequence ID" value="GAA5035998.1"/>
    <property type="molecule type" value="Genomic_DNA"/>
</dbReference>
<dbReference type="PROSITE" id="PS51387">
    <property type="entry name" value="FAD_PCMH"/>
    <property type="match status" value="1"/>
</dbReference>
<dbReference type="InterPro" id="IPR036318">
    <property type="entry name" value="FAD-bd_PCMH-like_sf"/>
</dbReference>
<accession>A0ABP9JQB0</accession>
<evidence type="ECO:0000256" key="1">
    <source>
        <dbReference type="ARBA" id="ARBA00022630"/>
    </source>
</evidence>
<name>A0ABP9JQB0_9ACTN</name>
<keyword evidence="1" id="KW-0285">Flavoprotein</keyword>
<dbReference type="PANTHER" id="PTHR42659">
    <property type="entry name" value="XANTHINE DEHYDROGENASE SUBUNIT C-RELATED"/>
    <property type="match status" value="1"/>
</dbReference>
<sequence>MDPGLDGPRTHVSVRFVRAVRPCGSSVRFVRAFARAVRTCAPLVRFVRTNRDPRDHAVPLPAPPASPRRTATTESDGNQLKPAPFDYIAPRRVADVLALLADEEREAKIVAGGQSLIPMLSMRLARPEVLVDITRVPGLDRLAVDAAGALHIGAAVRQSTVADDPAVRDGWPLLAAAIGHIGHPQIRHRGTVCGSLAHHDPAAELPTAALALDARFVVDGPRGPRTVAAEDFFVATFQTAVEPDELLTEVVLGPQTARGWAFEELTRRHGDFATVGVAVLLERADASGTVRDARVVFCGAGPVPVRLPAAEQALIGTDVDARAVAAAAVAARDQLAPADDIHATARYRREGAAHLLARACTTAWERCS</sequence>
<evidence type="ECO:0000256" key="2">
    <source>
        <dbReference type="ARBA" id="ARBA00022827"/>
    </source>
</evidence>
<organism evidence="6 7">
    <name type="scientific">Streptomyces siamensis</name>
    <dbReference type="NCBI Taxonomy" id="1274986"/>
    <lineage>
        <taxon>Bacteria</taxon>
        <taxon>Bacillati</taxon>
        <taxon>Actinomycetota</taxon>
        <taxon>Actinomycetes</taxon>
        <taxon>Kitasatosporales</taxon>
        <taxon>Streptomycetaceae</taxon>
        <taxon>Streptomyces</taxon>
    </lineage>
</organism>
<evidence type="ECO:0000259" key="5">
    <source>
        <dbReference type="PROSITE" id="PS51387"/>
    </source>
</evidence>
<dbReference type="SUPFAM" id="SSF55447">
    <property type="entry name" value="CO dehydrogenase flavoprotein C-terminal domain-like"/>
    <property type="match status" value="1"/>
</dbReference>
<dbReference type="InterPro" id="IPR036683">
    <property type="entry name" value="CO_DH_flav_C_dom_sf"/>
</dbReference>
<dbReference type="PANTHER" id="PTHR42659:SF2">
    <property type="entry name" value="XANTHINE DEHYDROGENASE SUBUNIT C-RELATED"/>
    <property type="match status" value="1"/>
</dbReference>
<dbReference type="Gene3D" id="3.30.43.10">
    <property type="entry name" value="Uridine Diphospho-n-acetylenolpyruvylglucosamine Reductase, domain 2"/>
    <property type="match status" value="1"/>
</dbReference>
<reference evidence="7" key="1">
    <citation type="journal article" date="2019" name="Int. J. Syst. Evol. Microbiol.">
        <title>The Global Catalogue of Microorganisms (GCM) 10K type strain sequencing project: providing services to taxonomists for standard genome sequencing and annotation.</title>
        <authorList>
            <consortium name="The Broad Institute Genomics Platform"/>
            <consortium name="The Broad Institute Genome Sequencing Center for Infectious Disease"/>
            <person name="Wu L."/>
            <person name="Ma J."/>
        </authorList>
    </citation>
    <scope>NUCLEOTIDE SEQUENCE [LARGE SCALE GENOMIC DNA]</scope>
    <source>
        <strain evidence="7">JCM 18409</strain>
    </source>
</reference>
<evidence type="ECO:0000313" key="6">
    <source>
        <dbReference type="EMBL" id="GAA5035998.1"/>
    </source>
</evidence>
<dbReference type="InterPro" id="IPR016166">
    <property type="entry name" value="FAD-bd_PCMH"/>
</dbReference>
<dbReference type="InterPro" id="IPR016169">
    <property type="entry name" value="FAD-bd_PCMH_sub2"/>
</dbReference>
<dbReference type="Pfam" id="PF03450">
    <property type="entry name" value="CO_deh_flav_C"/>
    <property type="match status" value="1"/>
</dbReference>
<dbReference type="InterPro" id="IPR005107">
    <property type="entry name" value="CO_DH_flav_C"/>
</dbReference>
<dbReference type="SUPFAM" id="SSF56176">
    <property type="entry name" value="FAD-binding/transporter-associated domain-like"/>
    <property type="match status" value="1"/>
</dbReference>
<feature type="domain" description="FAD-binding PCMH-type" evidence="5">
    <location>
        <begin position="80"/>
        <end position="257"/>
    </location>
</feature>
<keyword evidence="2" id="KW-0274">FAD</keyword>
<keyword evidence="3" id="KW-0560">Oxidoreductase</keyword>
<feature type="region of interest" description="Disordered" evidence="4">
    <location>
        <begin position="53"/>
        <end position="82"/>
    </location>
</feature>
<dbReference type="Gene3D" id="3.30.465.10">
    <property type="match status" value="1"/>
</dbReference>
<dbReference type="Pfam" id="PF00941">
    <property type="entry name" value="FAD_binding_5"/>
    <property type="match status" value="1"/>
</dbReference>
<proteinExistence type="predicted"/>
<protein>
    <submittedName>
        <fullName evidence="6">Xanthine dehydrogenase family protein subunit M</fullName>
    </submittedName>
</protein>
<dbReference type="InterPro" id="IPR016167">
    <property type="entry name" value="FAD-bd_PCMH_sub1"/>
</dbReference>
<keyword evidence="7" id="KW-1185">Reference proteome</keyword>
<dbReference type="SMART" id="SM01092">
    <property type="entry name" value="CO_deh_flav_C"/>
    <property type="match status" value="1"/>
</dbReference>
<gene>
    <name evidence="6" type="ORF">GCM10023335_82460</name>
</gene>
<dbReference type="Gene3D" id="3.30.390.50">
    <property type="entry name" value="CO dehydrogenase flavoprotein, C-terminal domain"/>
    <property type="match status" value="1"/>
</dbReference>
<evidence type="ECO:0000256" key="4">
    <source>
        <dbReference type="SAM" id="MobiDB-lite"/>
    </source>
</evidence>